<feature type="region of interest" description="Disordered" evidence="1">
    <location>
        <begin position="57"/>
        <end position="92"/>
    </location>
</feature>
<evidence type="ECO:0000256" key="1">
    <source>
        <dbReference type="SAM" id="MobiDB-lite"/>
    </source>
</evidence>
<feature type="compositionally biased region" description="Polar residues" evidence="1">
    <location>
        <begin position="10"/>
        <end position="20"/>
    </location>
</feature>
<accession>A0A284RMX7</accession>
<sequence>MHSGDITRARNPQTQNTRPCTLQLPPKFKRINEITNILVLEFERNLGPETLGYSALRSSKDISDPRNLAPRCRRTRTTSAEQNQGGMQDDSGIIDTDLGLLAMKNQQVERIAGQSNLAI</sequence>
<evidence type="ECO:0000313" key="3">
    <source>
        <dbReference type="Proteomes" id="UP000219338"/>
    </source>
</evidence>
<keyword evidence="3" id="KW-1185">Reference proteome</keyword>
<evidence type="ECO:0000313" key="2">
    <source>
        <dbReference type="EMBL" id="SJL10081.1"/>
    </source>
</evidence>
<feature type="compositionally biased region" description="Polar residues" evidence="1">
    <location>
        <begin position="77"/>
        <end position="86"/>
    </location>
</feature>
<gene>
    <name evidence="2" type="ORF">ARMOST_13463</name>
</gene>
<dbReference type="AlphaFoldDB" id="A0A284RMX7"/>
<protein>
    <submittedName>
        <fullName evidence="2">Uncharacterized protein</fullName>
    </submittedName>
</protein>
<feature type="region of interest" description="Disordered" evidence="1">
    <location>
        <begin position="1"/>
        <end position="22"/>
    </location>
</feature>
<reference evidence="3" key="1">
    <citation type="journal article" date="2017" name="Nat. Ecol. Evol.">
        <title>Genome expansion and lineage-specific genetic innovations in the forest pathogenic fungi Armillaria.</title>
        <authorList>
            <person name="Sipos G."/>
            <person name="Prasanna A.N."/>
            <person name="Walter M.C."/>
            <person name="O'Connor E."/>
            <person name="Balint B."/>
            <person name="Krizsan K."/>
            <person name="Kiss B."/>
            <person name="Hess J."/>
            <person name="Varga T."/>
            <person name="Slot J."/>
            <person name="Riley R."/>
            <person name="Boka B."/>
            <person name="Rigling D."/>
            <person name="Barry K."/>
            <person name="Lee J."/>
            <person name="Mihaltcheva S."/>
            <person name="LaButti K."/>
            <person name="Lipzen A."/>
            <person name="Waldron R."/>
            <person name="Moloney N.M."/>
            <person name="Sperisen C."/>
            <person name="Kredics L."/>
            <person name="Vagvoelgyi C."/>
            <person name="Patrignani A."/>
            <person name="Fitzpatrick D."/>
            <person name="Nagy I."/>
            <person name="Doyle S."/>
            <person name="Anderson J.B."/>
            <person name="Grigoriev I.V."/>
            <person name="Gueldener U."/>
            <person name="Muensterkoetter M."/>
            <person name="Nagy L.G."/>
        </authorList>
    </citation>
    <scope>NUCLEOTIDE SEQUENCE [LARGE SCALE GENOMIC DNA]</scope>
    <source>
        <strain evidence="3">C18/9</strain>
    </source>
</reference>
<dbReference type="EMBL" id="FUEG01000011">
    <property type="protein sequence ID" value="SJL10081.1"/>
    <property type="molecule type" value="Genomic_DNA"/>
</dbReference>
<organism evidence="2 3">
    <name type="scientific">Armillaria ostoyae</name>
    <name type="common">Armillaria root rot fungus</name>
    <dbReference type="NCBI Taxonomy" id="47428"/>
    <lineage>
        <taxon>Eukaryota</taxon>
        <taxon>Fungi</taxon>
        <taxon>Dikarya</taxon>
        <taxon>Basidiomycota</taxon>
        <taxon>Agaricomycotina</taxon>
        <taxon>Agaricomycetes</taxon>
        <taxon>Agaricomycetidae</taxon>
        <taxon>Agaricales</taxon>
        <taxon>Marasmiineae</taxon>
        <taxon>Physalacriaceae</taxon>
        <taxon>Armillaria</taxon>
    </lineage>
</organism>
<proteinExistence type="predicted"/>
<name>A0A284RMX7_ARMOS</name>
<dbReference type="Proteomes" id="UP000219338">
    <property type="component" value="Unassembled WGS sequence"/>
</dbReference>